<dbReference type="OMA" id="GSFNHAD"/>
<gene>
    <name evidence="6" type="ORF">SAPIO_CDS0830</name>
</gene>
<feature type="repeat" description="RCC1" evidence="3">
    <location>
        <begin position="65"/>
        <end position="118"/>
    </location>
</feature>
<dbReference type="GO" id="GO:0005737">
    <property type="term" value="C:cytoplasm"/>
    <property type="evidence" value="ECO:0007669"/>
    <property type="project" value="TreeGrafter"/>
</dbReference>
<dbReference type="KEGG" id="sapo:SAPIO_CDS0830"/>
<evidence type="ECO:0000259" key="5">
    <source>
        <dbReference type="Pfam" id="PF25390"/>
    </source>
</evidence>
<comment type="caution">
    <text evidence="6">The sequence shown here is derived from an EMBL/GenBank/DDBJ whole genome shotgun (WGS) entry which is preliminary data.</text>
</comment>
<feature type="repeat" description="RCC1" evidence="3">
    <location>
        <begin position="247"/>
        <end position="301"/>
    </location>
</feature>
<dbReference type="AlphaFoldDB" id="A0A084GGM8"/>
<feature type="compositionally biased region" description="Basic and acidic residues" evidence="4">
    <location>
        <begin position="36"/>
        <end position="46"/>
    </location>
</feature>
<evidence type="ECO:0000313" key="6">
    <source>
        <dbReference type="EMBL" id="KEZ46490.1"/>
    </source>
</evidence>
<dbReference type="PANTHER" id="PTHR45982">
    <property type="entry name" value="REGULATOR OF CHROMOSOME CONDENSATION"/>
    <property type="match status" value="1"/>
</dbReference>
<keyword evidence="7" id="KW-1185">Reference proteome</keyword>
<dbReference type="OrthoDB" id="61110at2759"/>
<organism evidence="6 7">
    <name type="scientific">Pseudallescheria apiosperma</name>
    <name type="common">Scedosporium apiospermum</name>
    <dbReference type="NCBI Taxonomy" id="563466"/>
    <lineage>
        <taxon>Eukaryota</taxon>
        <taxon>Fungi</taxon>
        <taxon>Dikarya</taxon>
        <taxon>Ascomycota</taxon>
        <taxon>Pezizomycotina</taxon>
        <taxon>Sordariomycetes</taxon>
        <taxon>Hypocreomycetidae</taxon>
        <taxon>Microascales</taxon>
        <taxon>Microascaceae</taxon>
        <taxon>Scedosporium</taxon>
    </lineage>
</organism>
<sequence>MPPKRSAAVAAKSSHRKAPTKASAKASTTSSSRKRAREDTLPEKAGPKRQKAASKGLNHPPTQRLNAYVFGGNENGELGLGPSADDEVVRPRLNPHLAGAGVVQLAVGGMHCAALTHDNKILTWGVNDLGALGRDTTWDGGLVDISDAEDDVDAERNPKESTPGEVDLTGVPEDTIFTQVAAGDNCTFALTSQGTIYGWGTMRSSDGVIRFQPDIDIQRTPTPMPGLKNITKIAAGCNHILALSSDGKVYTWGFGEQSQLGRRVLQRSMGSWGGLIPRNLGLKNIVDLGSGSDHSFAIDASGKVYSWGSNNFGQTGISTNAGGLSATVTIPTVVESLTNLQSGTILQVSGGNKHSLARSSEGHCYAWGQLDGYATGMKLDNLPDEGVIRDARGNPRILTQPTPLPDLRVSFVAACGDHSIAICQDGQPFSWGFNSGHQTGQKDDNDVEVPTKIECKATRGKEFLWAGGGGQFSVLAEKVALDE</sequence>
<evidence type="ECO:0000256" key="1">
    <source>
        <dbReference type="ARBA" id="ARBA00022658"/>
    </source>
</evidence>
<dbReference type="RefSeq" id="XP_016646289.1">
    <property type="nucleotide sequence ID" value="XM_016783523.1"/>
</dbReference>
<dbReference type="Pfam" id="PF25390">
    <property type="entry name" value="WD40_RLD"/>
    <property type="match status" value="1"/>
</dbReference>
<proteinExistence type="predicted"/>
<feature type="repeat" description="RCC1" evidence="3">
    <location>
        <begin position="362"/>
        <end position="425"/>
    </location>
</feature>
<feature type="repeat" description="RCC1" evidence="3">
    <location>
        <begin position="426"/>
        <end position="479"/>
    </location>
</feature>
<dbReference type="PROSITE" id="PS00626">
    <property type="entry name" value="RCC1_2"/>
    <property type="match status" value="2"/>
</dbReference>
<dbReference type="Proteomes" id="UP000028545">
    <property type="component" value="Unassembled WGS sequence"/>
</dbReference>
<dbReference type="VEuPathDB" id="FungiDB:SAPIO_CDS0830"/>
<keyword evidence="1" id="KW-0344">Guanine-nucleotide releasing factor</keyword>
<dbReference type="GO" id="GO:0005085">
    <property type="term" value="F:guanyl-nucleotide exchange factor activity"/>
    <property type="evidence" value="ECO:0007669"/>
    <property type="project" value="TreeGrafter"/>
</dbReference>
<evidence type="ECO:0000313" key="7">
    <source>
        <dbReference type="Proteomes" id="UP000028545"/>
    </source>
</evidence>
<evidence type="ECO:0000256" key="4">
    <source>
        <dbReference type="SAM" id="MobiDB-lite"/>
    </source>
</evidence>
<accession>A0A084GGM8</accession>
<feature type="repeat" description="RCC1" evidence="3">
    <location>
        <begin position="194"/>
        <end position="246"/>
    </location>
</feature>
<feature type="region of interest" description="Disordered" evidence="4">
    <location>
        <begin position="1"/>
        <end position="62"/>
    </location>
</feature>
<evidence type="ECO:0000256" key="3">
    <source>
        <dbReference type="PROSITE-ProRule" id="PRU00235"/>
    </source>
</evidence>
<dbReference type="EMBL" id="JOWA01000033">
    <property type="protein sequence ID" value="KEZ46490.1"/>
    <property type="molecule type" value="Genomic_DNA"/>
</dbReference>
<dbReference type="InterPro" id="IPR058923">
    <property type="entry name" value="RCC1-like_dom"/>
</dbReference>
<protein>
    <submittedName>
        <fullName evidence="6">Putative Ran exchange factor Prp20/Pim1</fullName>
    </submittedName>
</protein>
<dbReference type="Gene3D" id="2.130.10.30">
    <property type="entry name" value="Regulator of chromosome condensation 1/beta-lactamase-inhibitor protein II"/>
    <property type="match status" value="1"/>
</dbReference>
<dbReference type="HOGENOM" id="CLU_005210_4_0_1"/>
<feature type="repeat" description="RCC1" evidence="3">
    <location>
        <begin position="302"/>
        <end position="361"/>
    </location>
</feature>
<dbReference type="InterPro" id="IPR009091">
    <property type="entry name" value="RCC1/BLIP-II"/>
</dbReference>
<feature type="domain" description="RCC1-like" evidence="5">
    <location>
        <begin position="67"/>
        <end position="475"/>
    </location>
</feature>
<dbReference type="InterPro" id="IPR051553">
    <property type="entry name" value="Ran_GTPase-activating"/>
</dbReference>
<dbReference type="SUPFAM" id="SSF50985">
    <property type="entry name" value="RCC1/BLIP-II"/>
    <property type="match status" value="1"/>
</dbReference>
<dbReference type="PANTHER" id="PTHR45982:SF1">
    <property type="entry name" value="REGULATOR OF CHROMOSOME CONDENSATION"/>
    <property type="match status" value="1"/>
</dbReference>
<name>A0A084GGM8_PSEDA</name>
<evidence type="ECO:0000256" key="2">
    <source>
        <dbReference type="ARBA" id="ARBA00022737"/>
    </source>
</evidence>
<dbReference type="GeneID" id="27718982"/>
<dbReference type="InterPro" id="IPR000408">
    <property type="entry name" value="Reg_chr_condens"/>
</dbReference>
<keyword evidence="2" id="KW-0677">Repeat</keyword>
<feature type="repeat" description="RCC1" evidence="3">
    <location>
        <begin position="119"/>
        <end position="193"/>
    </location>
</feature>
<dbReference type="PROSITE" id="PS00625">
    <property type="entry name" value="RCC1_1"/>
    <property type="match status" value="1"/>
</dbReference>
<dbReference type="PRINTS" id="PR00633">
    <property type="entry name" value="RCCNDNSATION"/>
</dbReference>
<reference evidence="6 7" key="1">
    <citation type="journal article" date="2014" name="Genome Announc.">
        <title>Draft genome sequence of the pathogenic fungus Scedosporium apiospermum.</title>
        <authorList>
            <person name="Vandeputte P."/>
            <person name="Ghamrawi S."/>
            <person name="Rechenmann M."/>
            <person name="Iltis A."/>
            <person name="Giraud S."/>
            <person name="Fleury M."/>
            <person name="Thornton C."/>
            <person name="Delhaes L."/>
            <person name="Meyer W."/>
            <person name="Papon N."/>
            <person name="Bouchara J.P."/>
        </authorList>
    </citation>
    <scope>NUCLEOTIDE SEQUENCE [LARGE SCALE GENOMIC DNA]</scope>
    <source>
        <strain evidence="6 7">IHEM 14462</strain>
    </source>
</reference>
<dbReference type="PROSITE" id="PS50012">
    <property type="entry name" value="RCC1_3"/>
    <property type="match status" value="7"/>
</dbReference>
<feature type="compositionally biased region" description="Low complexity" evidence="4">
    <location>
        <begin position="20"/>
        <end position="31"/>
    </location>
</feature>